<dbReference type="InterPro" id="IPR049516">
    <property type="entry name" value="FAD-depend_C"/>
</dbReference>
<feature type="domain" description="FAD-dependent protein C-terminal" evidence="1">
    <location>
        <begin position="264"/>
        <end position="427"/>
    </location>
</feature>
<dbReference type="Pfam" id="PF21688">
    <property type="entry name" value="FAD-depend_C"/>
    <property type="match status" value="1"/>
</dbReference>
<dbReference type="PANTHER" id="PTHR43106">
    <property type="entry name" value="DEHYDROGENASE-RELATED"/>
    <property type="match status" value="1"/>
</dbReference>
<gene>
    <name evidence="2" type="ORF">FPZ49_06655</name>
</gene>
<accession>A0A559KF70</accession>
<dbReference type="InterPro" id="IPR036188">
    <property type="entry name" value="FAD/NAD-bd_sf"/>
</dbReference>
<dbReference type="OrthoDB" id="9762921at2"/>
<dbReference type="SUPFAM" id="SSF51905">
    <property type="entry name" value="FAD/NAD(P)-binding domain"/>
    <property type="match status" value="1"/>
</dbReference>
<dbReference type="Gene3D" id="3.50.50.60">
    <property type="entry name" value="FAD/NAD(P)-binding domain"/>
    <property type="match status" value="2"/>
</dbReference>
<organism evidence="2 3">
    <name type="scientific">Paenibacillus cremeus</name>
    <dbReference type="NCBI Taxonomy" id="2163881"/>
    <lineage>
        <taxon>Bacteria</taxon>
        <taxon>Bacillati</taxon>
        <taxon>Bacillota</taxon>
        <taxon>Bacilli</taxon>
        <taxon>Bacillales</taxon>
        <taxon>Paenibacillaceae</taxon>
        <taxon>Paenibacillus</taxon>
    </lineage>
</organism>
<evidence type="ECO:0000313" key="3">
    <source>
        <dbReference type="Proteomes" id="UP000317036"/>
    </source>
</evidence>
<evidence type="ECO:0000313" key="2">
    <source>
        <dbReference type="EMBL" id="TVY10774.1"/>
    </source>
</evidence>
<dbReference type="Proteomes" id="UP000317036">
    <property type="component" value="Unassembled WGS sequence"/>
</dbReference>
<dbReference type="PANTHER" id="PTHR43106:SF1">
    <property type="entry name" value="DEHYDROGENASE-RELATED"/>
    <property type="match status" value="1"/>
</dbReference>
<evidence type="ECO:0000259" key="1">
    <source>
        <dbReference type="Pfam" id="PF21688"/>
    </source>
</evidence>
<name>A0A559KF70_9BACL</name>
<dbReference type="InterPro" id="IPR028348">
    <property type="entry name" value="FAD-binding_protein"/>
</dbReference>
<sequence length="479" mass="52257">MNQRYDVIIVGAGPAGIFAAYELTLKAPHLKVLLVDKGHDIDSRRCPILEEKIKLCPPPAGKKEFAGCLPACSITAGFGGAGAYSDGKFNITTEFGGWLTDYLAPSKVLDLIRYVDSINLEHGATDFVTDPTTPVVRSIEQRAYAAGLKLLRAQVRHLGTEQNLEILKSINSYLKERIDMQFKTEVADLLTVKTASGHQVKGIVLRSGEEIEAGDVIVAPGRDGSAWLTDVLRKRRLKMYNNQVDVGVRVETSDVVMREINEHLYEGKFVFNTSVGTRVRTFCSNPSGHVVVENHSGVMAANGHAYKDPALGSTNTNFALLVSHRFTEPFDKPNEYAREICERANDLSSGGVIVQKYGDIIRGRRSTEARIKEGFLEPTLKEAVPGDLGLVLPYNTMKSLIEMVEALDKVTPGIASEHTLFYGVEAKFYSARPKLSEQLETEIKGLYCGGDGAGVTRGLAQAGAAGVWIARSIVDRLNG</sequence>
<dbReference type="EMBL" id="VNJI01000006">
    <property type="protein sequence ID" value="TVY10774.1"/>
    <property type="molecule type" value="Genomic_DNA"/>
</dbReference>
<proteinExistence type="predicted"/>
<protein>
    <submittedName>
        <fullName evidence="2">NAD(P)/FAD-dependent oxidoreductase</fullName>
    </submittedName>
</protein>
<dbReference type="AlphaFoldDB" id="A0A559KF70"/>
<comment type="caution">
    <text evidence="2">The sequence shown here is derived from an EMBL/GenBank/DDBJ whole genome shotgun (WGS) entry which is preliminary data.</text>
</comment>
<reference evidence="2 3" key="1">
    <citation type="submission" date="2019-07" db="EMBL/GenBank/DDBJ databases">
        <authorList>
            <person name="Kim J."/>
        </authorList>
    </citation>
    <scope>NUCLEOTIDE SEQUENCE [LARGE SCALE GENOMIC DNA]</scope>
    <source>
        <strain evidence="2 3">JC52</strain>
    </source>
</reference>
<dbReference type="RefSeq" id="WP_144844773.1">
    <property type="nucleotide sequence ID" value="NZ_VNJI01000006.1"/>
</dbReference>
<dbReference type="Pfam" id="PF13450">
    <property type="entry name" value="NAD_binding_8"/>
    <property type="match status" value="1"/>
</dbReference>
<dbReference type="PIRSF" id="PIRSF038984">
    <property type="entry name" value="FAD_binding_protein"/>
    <property type="match status" value="1"/>
</dbReference>
<keyword evidence="3" id="KW-1185">Reference proteome</keyword>